<accession>A0A7W9YKR7</accession>
<evidence type="ECO:0000259" key="1">
    <source>
        <dbReference type="Pfam" id="PF17940"/>
    </source>
</evidence>
<dbReference type="AlphaFoldDB" id="A0A7W9YKR7"/>
<dbReference type="Gene3D" id="1.10.357.10">
    <property type="entry name" value="Tetracycline Repressor, domain 2"/>
    <property type="match status" value="1"/>
</dbReference>
<dbReference type="InterPro" id="IPR036271">
    <property type="entry name" value="Tet_transcr_reg_TetR-rel_C_sf"/>
</dbReference>
<proteinExistence type="predicted"/>
<keyword evidence="3" id="KW-1185">Reference proteome</keyword>
<comment type="caution">
    <text evidence="2">The sequence shown here is derived from an EMBL/GenBank/DDBJ whole genome shotgun (WGS) entry which is preliminary data.</text>
</comment>
<evidence type="ECO:0000313" key="3">
    <source>
        <dbReference type="Proteomes" id="UP000546642"/>
    </source>
</evidence>
<evidence type="ECO:0000313" key="2">
    <source>
        <dbReference type="EMBL" id="MBB6173326.1"/>
    </source>
</evidence>
<protein>
    <recommendedName>
        <fullName evidence="1">Tetracyclin repressor-like C-terminal group 31 domain-containing protein</fullName>
    </recommendedName>
</protein>
<sequence length="150" mass="16131">MTEEEHLRVDPDALISAATADGNATETLAAALAGFLHGTITEHSEYTLARFELALEANRRPELREVYDRLGLRFRTMAAELLTRLGSADPERQARSLLSWTDGILFNFLAGADSARHPSYGELHADATEFLRALLAPAAPPGTGRGGATG</sequence>
<organism evidence="2 3">
    <name type="scientific">Nocardiopsis mwathae</name>
    <dbReference type="NCBI Taxonomy" id="1472723"/>
    <lineage>
        <taxon>Bacteria</taxon>
        <taxon>Bacillati</taxon>
        <taxon>Actinomycetota</taxon>
        <taxon>Actinomycetes</taxon>
        <taxon>Streptosporangiales</taxon>
        <taxon>Nocardiopsidaceae</taxon>
        <taxon>Nocardiopsis</taxon>
    </lineage>
</organism>
<dbReference type="InterPro" id="IPR041583">
    <property type="entry name" value="TetR_C_31"/>
</dbReference>
<gene>
    <name evidence="2" type="ORF">HNR23_003386</name>
</gene>
<feature type="domain" description="Tetracyclin repressor-like C-terminal group 31" evidence="1">
    <location>
        <begin position="25"/>
        <end position="136"/>
    </location>
</feature>
<dbReference type="Pfam" id="PF17940">
    <property type="entry name" value="TetR_C_31"/>
    <property type="match status" value="1"/>
</dbReference>
<name>A0A7W9YKR7_9ACTN</name>
<reference evidence="2 3" key="1">
    <citation type="submission" date="2020-08" db="EMBL/GenBank/DDBJ databases">
        <title>Sequencing the genomes of 1000 actinobacteria strains.</title>
        <authorList>
            <person name="Klenk H.-P."/>
        </authorList>
    </citation>
    <scope>NUCLEOTIDE SEQUENCE [LARGE SCALE GENOMIC DNA]</scope>
    <source>
        <strain evidence="2 3">DSM 46659</strain>
    </source>
</reference>
<dbReference type="SUPFAM" id="SSF48498">
    <property type="entry name" value="Tetracyclin repressor-like, C-terminal domain"/>
    <property type="match status" value="1"/>
</dbReference>
<dbReference type="Proteomes" id="UP000546642">
    <property type="component" value="Unassembled WGS sequence"/>
</dbReference>
<dbReference type="EMBL" id="JACHDS010000001">
    <property type="protein sequence ID" value="MBB6173326.1"/>
    <property type="molecule type" value="Genomic_DNA"/>
</dbReference>
<dbReference type="RefSeq" id="WP_184076651.1">
    <property type="nucleotide sequence ID" value="NZ_JACHDS010000001.1"/>
</dbReference>